<evidence type="ECO:0000256" key="2">
    <source>
        <dbReference type="ARBA" id="ARBA00023157"/>
    </source>
</evidence>
<keyword evidence="7" id="KW-1185">Reference proteome</keyword>
<dbReference type="EMBL" id="CP111018">
    <property type="protein sequence ID" value="WAR09902.1"/>
    <property type="molecule type" value="Genomic_DNA"/>
</dbReference>
<keyword evidence="3" id="KW-0472">Membrane</keyword>
<feature type="transmembrane region" description="Helical" evidence="3">
    <location>
        <begin position="1047"/>
        <end position="1069"/>
    </location>
</feature>
<reference evidence="6" key="1">
    <citation type="submission" date="2022-11" db="EMBL/GenBank/DDBJ databases">
        <title>Centuries of genome instability and evolution in soft-shell clam transmissible cancer (bioRxiv).</title>
        <authorList>
            <person name="Hart S.F.M."/>
            <person name="Yonemitsu M.A."/>
            <person name="Giersch R.M."/>
            <person name="Beal B.F."/>
            <person name="Arriagada G."/>
            <person name="Davis B.W."/>
            <person name="Ostrander E.A."/>
            <person name="Goff S.P."/>
            <person name="Metzger M.J."/>
        </authorList>
    </citation>
    <scope>NUCLEOTIDE SEQUENCE</scope>
    <source>
        <strain evidence="6">MELC-2E11</strain>
        <tissue evidence="6">Siphon/mantle</tissue>
    </source>
</reference>
<proteinExistence type="predicted"/>
<feature type="chain" id="PRO_5046880421" evidence="4">
    <location>
        <begin position="24"/>
        <end position="1083"/>
    </location>
</feature>
<dbReference type="Gene3D" id="2.60.120.260">
    <property type="entry name" value="Galactose-binding domain-like"/>
    <property type="match status" value="1"/>
</dbReference>
<keyword evidence="1 4" id="KW-0732">Signal</keyword>
<dbReference type="PANTHER" id="PTHR14949:SF54">
    <property type="entry name" value="VWFD DOMAIN-CONTAINING PROTEIN"/>
    <property type="match status" value="1"/>
</dbReference>
<dbReference type="PROSITE" id="PS51233">
    <property type="entry name" value="VWFD"/>
    <property type="match status" value="1"/>
</dbReference>
<keyword evidence="2" id="KW-1015">Disulfide bond</keyword>
<evidence type="ECO:0000256" key="4">
    <source>
        <dbReference type="SAM" id="SignalP"/>
    </source>
</evidence>
<name>A0ABY7ELN3_MYAAR</name>
<gene>
    <name evidence="6" type="ORF">MAR_034978</name>
</gene>
<dbReference type="InterPro" id="IPR000742">
    <property type="entry name" value="EGF"/>
</dbReference>
<evidence type="ECO:0000256" key="3">
    <source>
        <dbReference type="SAM" id="Phobius"/>
    </source>
</evidence>
<keyword evidence="3" id="KW-1133">Transmembrane helix</keyword>
<dbReference type="Pfam" id="PF00094">
    <property type="entry name" value="VWD"/>
    <property type="match status" value="1"/>
</dbReference>
<dbReference type="Proteomes" id="UP001164746">
    <property type="component" value="Chromosome 7"/>
</dbReference>
<protein>
    <submittedName>
        <fullName evidence="6">VWDE-like protein</fullName>
    </submittedName>
</protein>
<organism evidence="6 7">
    <name type="scientific">Mya arenaria</name>
    <name type="common">Soft-shell clam</name>
    <dbReference type="NCBI Taxonomy" id="6604"/>
    <lineage>
        <taxon>Eukaryota</taxon>
        <taxon>Metazoa</taxon>
        <taxon>Spiralia</taxon>
        <taxon>Lophotrochozoa</taxon>
        <taxon>Mollusca</taxon>
        <taxon>Bivalvia</taxon>
        <taxon>Autobranchia</taxon>
        <taxon>Heteroconchia</taxon>
        <taxon>Euheterodonta</taxon>
        <taxon>Imparidentia</taxon>
        <taxon>Neoheterodontei</taxon>
        <taxon>Myida</taxon>
        <taxon>Myoidea</taxon>
        <taxon>Myidae</taxon>
        <taxon>Mya</taxon>
    </lineage>
</organism>
<dbReference type="Pfam" id="PF26129">
    <property type="entry name" value="Vwde"/>
    <property type="match status" value="1"/>
</dbReference>
<dbReference type="PROSITE" id="PS00022">
    <property type="entry name" value="EGF_1"/>
    <property type="match status" value="1"/>
</dbReference>
<feature type="signal peptide" evidence="4">
    <location>
        <begin position="1"/>
        <end position="23"/>
    </location>
</feature>
<sequence length="1083" mass="121479">MPVLLKYLFGVLFMFILDMKLHAFVSATCASKNATILDFLDKRLAGRPLVGDESAICDYYLTEKWYSMYNYTLASTPDRCGTEYNWYRKGSLPTKKNVEEALEMCRNGISGNCDQQMNTKAMLCDDGSYIFFLPYVFGCPEAYCIEDRDDEQQQGIEQPPNIDGMKKPVLEIAAVLLPNSRSQLEFYCDVSTSSDTSLFYTATYVLTTGTSVTDELFVSRRAQFKNTRQFREMVKMTEEDLQHKILRPLGITMACFIQASNTATSPNKTLSKQKDSDFKYIGIKCLNKSVTIGKGDTVKLYFESTVPFGCPRGGSTCQLPIELFDPTPSECHFPQPVQTMTTLIEDPREASRRPTCGLMISNKMKEANSVLLKSLPGHNRNKRGTPYSVHVLYFRTISSFPSHPLFERYQIEPVSVTINDTKPDLLNKQCGSYADPRIATFDGRGYSLRAEGTYILYKSTSLQQEIQTKTISCTASGTAFCNCGVAVRAGRDLYVIDLCDKKEPGSFRECEHGILIKEYSQNGHTKMKLPSGTEVDIYVKSKKYFDVYVHPSAEDYQHTEGLCGNFDGNPNNDESGSTIINWRVDGGHRLSLFDERNDKQLSEWRKSRYLCRCPTVKSQNIDKKIECHADTQKVCETKYDAKHSHRRCSSQRKRTKRDGTKHFKMVYDFYKSPKTAFVSHRGSLPEPEILSKRSVDKVYTKETAYTECMEVLNTTAYQMCSQIPGLNFSSFIEHCVLDAIDSNSMFWAQSHLEGIKSKCVYEVKAEQPPPPEAFEGMTFNVNGTTITFENDTKPNITFLRAETVPELSEENLKAIENIVCQNECSGNGKCENGTCECYAPFIGTDCSIDSSAPPEMLGIPDEGLCDLQQRPCNIIYVLADDFVDTENLTCKLTTFTVTPDSITYGDIVYVRAQIGGFFEVSCSIAKHRKKRSTISPNLFPNDVIATGYLVGISNTNETDSYSEEDSVVNFDTDCVQCSKINGTVSCETLPGFCVSDGRCYEVNETHQCLKCSMNSDETFSWQPGCENNTATLKPGIETVPTTGDDTWLILAIVSSVIGVLILVVGAVVVKRELRVTFKTLKSV</sequence>
<evidence type="ECO:0000259" key="5">
    <source>
        <dbReference type="PROSITE" id="PS51233"/>
    </source>
</evidence>
<dbReference type="InterPro" id="IPR001846">
    <property type="entry name" value="VWF_type-D"/>
</dbReference>
<evidence type="ECO:0000313" key="6">
    <source>
        <dbReference type="EMBL" id="WAR09902.1"/>
    </source>
</evidence>
<accession>A0ABY7ELN3</accession>
<dbReference type="PROSITE" id="PS01186">
    <property type="entry name" value="EGF_2"/>
    <property type="match status" value="1"/>
</dbReference>
<evidence type="ECO:0000256" key="1">
    <source>
        <dbReference type="ARBA" id="ARBA00022729"/>
    </source>
</evidence>
<feature type="domain" description="VWFD" evidence="5">
    <location>
        <begin position="428"/>
        <end position="612"/>
    </location>
</feature>
<dbReference type="InterPro" id="IPR050969">
    <property type="entry name" value="Dev_Signal_Modulators"/>
</dbReference>
<dbReference type="PANTHER" id="PTHR14949">
    <property type="entry name" value="EGF-LIKE-DOMAIN, MULTIPLE 7, 8"/>
    <property type="match status" value="1"/>
</dbReference>
<evidence type="ECO:0000313" key="7">
    <source>
        <dbReference type="Proteomes" id="UP001164746"/>
    </source>
</evidence>
<dbReference type="InterPro" id="IPR058727">
    <property type="entry name" value="Helical_Vwde"/>
</dbReference>
<keyword evidence="3" id="KW-0812">Transmembrane</keyword>